<name>A0ACD3BGN9_9AGAR</name>
<keyword evidence="2" id="KW-1185">Reference proteome</keyword>
<gene>
    <name evidence="1" type="ORF">BDN72DRAFT_830445</name>
</gene>
<evidence type="ECO:0000313" key="2">
    <source>
        <dbReference type="Proteomes" id="UP000308600"/>
    </source>
</evidence>
<dbReference type="Proteomes" id="UP000308600">
    <property type="component" value="Unassembled WGS sequence"/>
</dbReference>
<protein>
    <submittedName>
        <fullName evidence="1">Uncharacterized protein</fullName>
    </submittedName>
</protein>
<reference evidence="1 2" key="1">
    <citation type="journal article" date="2019" name="Nat. Ecol. Evol.">
        <title>Megaphylogeny resolves global patterns of mushroom evolution.</title>
        <authorList>
            <person name="Varga T."/>
            <person name="Krizsan K."/>
            <person name="Foldi C."/>
            <person name="Dima B."/>
            <person name="Sanchez-Garcia M."/>
            <person name="Sanchez-Ramirez S."/>
            <person name="Szollosi G.J."/>
            <person name="Szarkandi J.G."/>
            <person name="Papp V."/>
            <person name="Albert L."/>
            <person name="Andreopoulos W."/>
            <person name="Angelini C."/>
            <person name="Antonin V."/>
            <person name="Barry K.W."/>
            <person name="Bougher N.L."/>
            <person name="Buchanan P."/>
            <person name="Buyck B."/>
            <person name="Bense V."/>
            <person name="Catcheside P."/>
            <person name="Chovatia M."/>
            <person name="Cooper J."/>
            <person name="Damon W."/>
            <person name="Desjardin D."/>
            <person name="Finy P."/>
            <person name="Geml J."/>
            <person name="Haridas S."/>
            <person name="Hughes K."/>
            <person name="Justo A."/>
            <person name="Karasinski D."/>
            <person name="Kautmanova I."/>
            <person name="Kiss B."/>
            <person name="Kocsube S."/>
            <person name="Kotiranta H."/>
            <person name="LaButti K.M."/>
            <person name="Lechner B.E."/>
            <person name="Liimatainen K."/>
            <person name="Lipzen A."/>
            <person name="Lukacs Z."/>
            <person name="Mihaltcheva S."/>
            <person name="Morgado L.N."/>
            <person name="Niskanen T."/>
            <person name="Noordeloos M.E."/>
            <person name="Ohm R.A."/>
            <person name="Ortiz-Santana B."/>
            <person name="Ovrebo C."/>
            <person name="Racz N."/>
            <person name="Riley R."/>
            <person name="Savchenko A."/>
            <person name="Shiryaev A."/>
            <person name="Soop K."/>
            <person name="Spirin V."/>
            <person name="Szebenyi C."/>
            <person name="Tomsovsky M."/>
            <person name="Tulloss R.E."/>
            <person name="Uehling J."/>
            <person name="Grigoriev I.V."/>
            <person name="Vagvolgyi C."/>
            <person name="Papp T."/>
            <person name="Martin F.M."/>
            <person name="Miettinen O."/>
            <person name="Hibbett D.S."/>
            <person name="Nagy L.G."/>
        </authorList>
    </citation>
    <scope>NUCLEOTIDE SEQUENCE [LARGE SCALE GENOMIC DNA]</scope>
    <source>
        <strain evidence="1 2">NL-1719</strain>
    </source>
</reference>
<dbReference type="EMBL" id="ML208259">
    <property type="protein sequence ID" value="TFK77278.1"/>
    <property type="molecule type" value="Genomic_DNA"/>
</dbReference>
<proteinExistence type="predicted"/>
<sequence>MGEYGIVMLRTCLTTNQRTKVVKGSWVPGVRSGNDGKGTADWRLLKFYGISFGSLRHGGSCKRPVMRQPDR</sequence>
<evidence type="ECO:0000313" key="1">
    <source>
        <dbReference type="EMBL" id="TFK77278.1"/>
    </source>
</evidence>
<accession>A0ACD3BGN9</accession>
<organism evidence="1 2">
    <name type="scientific">Pluteus cervinus</name>
    <dbReference type="NCBI Taxonomy" id="181527"/>
    <lineage>
        <taxon>Eukaryota</taxon>
        <taxon>Fungi</taxon>
        <taxon>Dikarya</taxon>
        <taxon>Basidiomycota</taxon>
        <taxon>Agaricomycotina</taxon>
        <taxon>Agaricomycetes</taxon>
        <taxon>Agaricomycetidae</taxon>
        <taxon>Agaricales</taxon>
        <taxon>Pluteineae</taxon>
        <taxon>Pluteaceae</taxon>
        <taxon>Pluteus</taxon>
    </lineage>
</organism>